<gene>
    <name evidence="3" type="ORF">ES692_09955</name>
</gene>
<accession>A0A5C7BFM4</accession>
<dbReference type="PANTHER" id="PTHR13947">
    <property type="entry name" value="GNAT FAMILY N-ACETYLTRANSFERASE"/>
    <property type="match status" value="1"/>
</dbReference>
<dbReference type="OrthoDB" id="1431064at2"/>
<feature type="domain" description="N-acetyltransferase" evidence="2">
    <location>
        <begin position="4"/>
        <end position="156"/>
    </location>
</feature>
<dbReference type="PANTHER" id="PTHR13947:SF37">
    <property type="entry name" value="LD18367P"/>
    <property type="match status" value="1"/>
</dbReference>
<reference evidence="3 4" key="1">
    <citation type="submission" date="2019-08" db="EMBL/GenBank/DDBJ databases">
        <title>Genome of Psychroserpens burtonensis ACAM 167.</title>
        <authorList>
            <person name="Bowman J.P."/>
        </authorList>
    </citation>
    <scope>NUCLEOTIDE SEQUENCE [LARGE SCALE GENOMIC DNA]</scope>
    <source>
        <strain evidence="3 4">ACAM 167</strain>
    </source>
</reference>
<dbReference type="InterPro" id="IPR050769">
    <property type="entry name" value="NAT_camello-type"/>
</dbReference>
<dbReference type="STRING" id="1123037.GCA_000425305_01237"/>
<dbReference type="InterPro" id="IPR000182">
    <property type="entry name" value="GNAT_dom"/>
</dbReference>
<dbReference type="PROSITE" id="PS51186">
    <property type="entry name" value="GNAT"/>
    <property type="match status" value="1"/>
</dbReference>
<keyword evidence="1 3" id="KW-0808">Transferase</keyword>
<proteinExistence type="predicted"/>
<name>A0A5C7BFM4_9FLAO</name>
<dbReference type="Pfam" id="PF00583">
    <property type="entry name" value="Acetyltransf_1"/>
    <property type="match status" value="1"/>
</dbReference>
<dbReference type="CDD" id="cd04301">
    <property type="entry name" value="NAT_SF"/>
    <property type="match status" value="1"/>
</dbReference>
<keyword evidence="4" id="KW-1185">Reference proteome</keyword>
<dbReference type="SUPFAM" id="SSF55729">
    <property type="entry name" value="Acyl-CoA N-acyltransferases (Nat)"/>
    <property type="match status" value="1"/>
</dbReference>
<evidence type="ECO:0000259" key="2">
    <source>
        <dbReference type="PROSITE" id="PS51186"/>
    </source>
</evidence>
<comment type="caution">
    <text evidence="3">The sequence shown here is derived from an EMBL/GenBank/DDBJ whole genome shotgun (WGS) entry which is preliminary data.</text>
</comment>
<dbReference type="RefSeq" id="WP_028871244.1">
    <property type="nucleotide sequence ID" value="NZ_VOSB01000013.1"/>
</dbReference>
<dbReference type="AlphaFoldDB" id="A0A5C7BFM4"/>
<evidence type="ECO:0000313" key="3">
    <source>
        <dbReference type="EMBL" id="TXE17299.1"/>
    </source>
</evidence>
<evidence type="ECO:0000313" key="4">
    <source>
        <dbReference type="Proteomes" id="UP000321938"/>
    </source>
</evidence>
<protein>
    <submittedName>
        <fullName evidence="3">GNAT family N-acetyltransferase</fullName>
    </submittedName>
</protein>
<sequence>MKAFEIIPFDHRYAKSFYDLNIEWLQTYFYVEPFDEEVLSKPETYIINKGGHIFFAKSDDTVLGTVALMPTNDPFVFELTKMAVSPHQRGQKIGQQLLQHCIDFAKENNFKALMLYSATKLENAIYIYRKFGFIELQLETACPYKRSDIKMELKLLANIIPVNTGI</sequence>
<organism evidence="3 4">
    <name type="scientific">Psychroserpens burtonensis</name>
    <dbReference type="NCBI Taxonomy" id="49278"/>
    <lineage>
        <taxon>Bacteria</taxon>
        <taxon>Pseudomonadati</taxon>
        <taxon>Bacteroidota</taxon>
        <taxon>Flavobacteriia</taxon>
        <taxon>Flavobacteriales</taxon>
        <taxon>Flavobacteriaceae</taxon>
        <taxon>Psychroserpens</taxon>
    </lineage>
</organism>
<evidence type="ECO:0000256" key="1">
    <source>
        <dbReference type="ARBA" id="ARBA00022679"/>
    </source>
</evidence>
<dbReference type="Proteomes" id="UP000321938">
    <property type="component" value="Unassembled WGS sequence"/>
</dbReference>
<dbReference type="InterPro" id="IPR016181">
    <property type="entry name" value="Acyl_CoA_acyltransferase"/>
</dbReference>
<dbReference type="Gene3D" id="3.40.630.30">
    <property type="match status" value="1"/>
</dbReference>
<dbReference type="EMBL" id="VOSB01000013">
    <property type="protein sequence ID" value="TXE17299.1"/>
    <property type="molecule type" value="Genomic_DNA"/>
</dbReference>
<dbReference type="GO" id="GO:0008080">
    <property type="term" value="F:N-acetyltransferase activity"/>
    <property type="evidence" value="ECO:0007669"/>
    <property type="project" value="InterPro"/>
</dbReference>